<gene>
    <name evidence="1" type="ORF">GSLYS_00022176001</name>
</gene>
<protein>
    <submittedName>
        <fullName evidence="1">Uncharacterized protein</fullName>
    </submittedName>
</protein>
<organism evidence="1 2">
    <name type="scientific">Lymnaea stagnalis</name>
    <name type="common">Great pond snail</name>
    <name type="synonym">Helix stagnalis</name>
    <dbReference type="NCBI Taxonomy" id="6523"/>
    <lineage>
        <taxon>Eukaryota</taxon>
        <taxon>Metazoa</taxon>
        <taxon>Spiralia</taxon>
        <taxon>Lophotrochozoa</taxon>
        <taxon>Mollusca</taxon>
        <taxon>Gastropoda</taxon>
        <taxon>Heterobranchia</taxon>
        <taxon>Euthyneura</taxon>
        <taxon>Panpulmonata</taxon>
        <taxon>Hygrophila</taxon>
        <taxon>Lymnaeoidea</taxon>
        <taxon>Lymnaeidae</taxon>
        <taxon>Lymnaea</taxon>
    </lineage>
</organism>
<dbReference type="AlphaFoldDB" id="A0AAV2IRZ4"/>
<evidence type="ECO:0000313" key="2">
    <source>
        <dbReference type="Proteomes" id="UP001497497"/>
    </source>
</evidence>
<evidence type="ECO:0000313" key="1">
    <source>
        <dbReference type="EMBL" id="CAL1548858.1"/>
    </source>
</evidence>
<name>A0AAV2IRZ4_LYMST</name>
<keyword evidence="2" id="KW-1185">Reference proteome</keyword>
<proteinExistence type="predicted"/>
<accession>A0AAV2IRZ4</accession>
<dbReference type="EMBL" id="CAXITT010001939">
    <property type="protein sequence ID" value="CAL1548858.1"/>
    <property type="molecule type" value="Genomic_DNA"/>
</dbReference>
<reference evidence="1 2" key="1">
    <citation type="submission" date="2024-04" db="EMBL/GenBank/DDBJ databases">
        <authorList>
            <consortium name="Genoscope - CEA"/>
            <person name="William W."/>
        </authorList>
    </citation>
    <scope>NUCLEOTIDE SEQUENCE [LARGE SCALE GENOMIC DNA]</scope>
</reference>
<sequence length="61" mass="7554">MCFNSYERRLRDYKKEQADRTLLKSIIHTWKEIKALRESQQFTNTPVKLQIREKKQTRLRT</sequence>
<dbReference type="Proteomes" id="UP001497497">
    <property type="component" value="Unassembled WGS sequence"/>
</dbReference>
<comment type="caution">
    <text evidence="1">The sequence shown here is derived from an EMBL/GenBank/DDBJ whole genome shotgun (WGS) entry which is preliminary data.</text>
</comment>